<dbReference type="InterPro" id="IPR029052">
    <property type="entry name" value="Metallo-depent_PP-like"/>
</dbReference>
<dbReference type="Proteomes" id="UP001597094">
    <property type="component" value="Unassembled WGS sequence"/>
</dbReference>
<evidence type="ECO:0000313" key="5">
    <source>
        <dbReference type="EMBL" id="MFD1185151.1"/>
    </source>
</evidence>
<dbReference type="Gene3D" id="3.60.21.10">
    <property type="match status" value="1"/>
</dbReference>
<dbReference type="RefSeq" id="WP_377522792.1">
    <property type="nucleotide sequence ID" value="NZ_JBHTLD010000013.1"/>
</dbReference>
<feature type="transmembrane region" description="Helical" evidence="3">
    <location>
        <begin position="60"/>
        <end position="80"/>
    </location>
</feature>
<gene>
    <name evidence="5" type="ORF">ACFQ2O_02955</name>
</gene>
<dbReference type="PANTHER" id="PTHR31302">
    <property type="entry name" value="TRANSMEMBRANE PROTEIN WITH METALLOPHOSPHOESTERASE DOMAIN-RELATED"/>
    <property type="match status" value="1"/>
</dbReference>
<dbReference type="PANTHER" id="PTHR31302:SF31">
    <property type="entry name" value="PHOSPHODIESTERASE YAEI"/>
    <property type="match status" value="1"/>
</dbReference>
<feature type="domain" description="Calcineurin-like phosphoesterase" evidence="4">
    <location>
        <begin position="161"/>
        <end position="248"/>
    </location>
</feature>
<dbReference type="Pfam" id="PF00149">
    <property type="entry name" value="Metallophos"/>
    <property type="match status" value="1"/>
</dbReference>
<reference evidence="6" key="1">
    <citation type="journal article" date="2019" name="Int. J. Syst. Evol. Microbiol.">
        <title>The Global Catalogue of Microorganisms (GCM) 10K type strain sequencing project: providing services to taxonomists for standard genome sequencing and annotation.</title>
        <authorList>
            <consortium name="The Broad Institute Genomics Platform"/>
            <consortium name="The Broad Institute Genome Sequencing Center for Infectious Disease"/>
            <person name="Wu L."/>
            <person name="Ma J."/>
        </authorList>
    </citation>
    <scope>NUCLEOTIDE SEQUENCE [LARGE SCALE GENOMIC DNA]</scope>
    <source>
        <strain evidence="6">JCM 31319</strain>
    </source>
</reference>
<evidence type="ECO:0000259" key="4">
    <source>
        <dbReference type="Pfam" id="PF00149"/>
    </source>
</evidence>
<keyword evidence="1" id="KW-0479">Metal-binding</keyword>
<accession>A0ABW3SK20</accession>
<dbReference type="InterPro" id="IPR051158">
    <property type="entry name" value="Metallophosphoesterase_sf"/>
</dbReference>
<evidence type="ECO:0000256" key="3">
    <source>
        <dbReference type="SAM" id="Phobius"/>
    </source>
</evidence>
<comment type="caution">
    <text evidence="5">The sequence shown here is derived from an EMBL/GenBank/DDBJ whole genome shotgun (WGS) entry which is preliminary data.</text>
</comment>
<keyword evidence="2" id="KW-0378">Hydrolase</keyword>
<keyword evidence="3" id="KW-0812">Transmembrane</keyword>
<evidence type="ECO:0000256" key="1">
    <source>
        <dbReference type="ARBA" id="ARBA00022723"/>
    </source>
</evidence>
<evidence type="ECO:0000256" key="2">
    <source>
        <dbReference type="ARBA" id="ARBA00022801"/>
    </source>
</evidence>
<dbReference type="InterPro" id="IPR004843">
    <property type="entry name" value="Calcineurin-like_PHP"/>
</dbReference>
<feature type="transmembrane region" description="Helical" evidence="3">
    <location>
        <begin position="114"/>
        <end position="135"/>
    </location>
</feature>
<dbReference type="EMBL" id="JBHTLD010000013">
    <property type="protein sequence ID" value="MFD1185151.1"/>
    <property type="molecule type" value="Genomic_DNA"/>
</dbReference>
<protein>
    <submittedName>
        <fullName evidence="5">Metallophosphoesterase</fullName>
    </submittedName>
</protein>
<organism evidence="5 6">
    <name type="scientific">Pontibacter rugosus</name>
    <dbReference type="NCBI Taxonomy" id="1745966"/>
    <lineage>
        <taxon>Bacteria</taxon>
        <taxon>Pseudomonadati</taxon>
        <taxon>Bacteroidota</taxon>
        <taxon>Cytophagia</taxon>
        <taxon>Cytophagales</taxon>
        <taxon>Hymenobacteraceae</taxon>
        <taxon>Pontibacter</taxon>
    </lineage>
</organism>
<keyword evidence="3" id="KW-1133">Transmembrane helix</keyword>
<name>A0ABW3SK20_9BACT</name>
<sequence length="275" mass="32013">MDLYVFQGIKRITRGWKSKGLRKAVFWGYWFFFLLFILSFVFAVYLRFSSDVATTFIKWLINGFLTLFVTQLVFILVLFAEDIYRIIAGGIRFFKRQKTTGTTKEPLLPERRKFVSQIALVLAGIPFASFLYGMVKGKYDYTVHRHTLYFDDLPEAFDGFTITQISDVHSGSFDDKEAVRRGIEMVQAQNSDLFVFTGDLVNDLASEIVPYMDIFSQLKAPYGQYSILGNHDYGMYHDWPSEEARLENIDRLKEHHAQMDYRLLLDENVTIEKDG</sequence>
<keyword evidence="3" id="KW-0472">Membrane</keyword>
<keyword evidence="6" id="KW-1185">Reference proteome</keyword>
<proteinExistence type="predicted"/>
<feature type="transmembrane region" description="Helical" evidence="3">
    <location>
        <begin position="27"/>
        <end position="48"/>
    </location>
</feature>
<evidence type="ECO:0000313" key="6">
    <source>
        <dbReference type="Proteomes" id="UP001597094"/>
    </source>
</evidence>
<dbReference type="SUPFAM" id="SSF56300">
    <property type="entry name" value="Metallo-dependent phosphatases"/>
    <property type="match status" value="1"/>
</dbReference>